<organism evidence="2 3">
    <name type="scientific">Lacipirellula parvula</name>
    <dbReference type="NCBI Taxonomy" id="2650471"/>
    <lineage>
        <taxon>Bacteria</taxon>
        <taxon>Pseudomonadati</taxon>
        <taxon>Planctomycetota</taxon>
        <taxon>Planctomycetia</taxon>
        <taxon>Pirellulales</taxon>
        <taxon>Lacipirellulaceae</taxon>
        <taxon>Lacipirellula</taxon>
    </lineage>
</organism>
<feature type="region of interest" description="Disordered" evidence="1">
    <location>
        <begin position="1"/>
        <end position="21"/>
    </location>
</feature>
<dbReference type="Proteomes" id="UP000326837">
    <property type="component" value="Chromosome"/>
</dbReference>
<proteinExistence type="predicted"/>
<feature type="compositionally biased region" description="Low complexity" evidence="1">
    <location>
        <begin position="33"/>
        <end position="42"/>
    </location>
</feature>
<dbReference type="EMBL" id="AP021861">
    <property type="protein sequence ID" value="BBO35433.1"/>
    <property type="molecule type" value="Genomic_DNA"/>
</dbReference>
<dbReference type="KEGG" id="lpav:PLANPX_5045"/>
<evidence type="ECO:0000313" key="2">
    <source>
        <dbReference type="EMBL" id="BBO35433.1"/>
    </source>
</evidence>
<dbReference type="AlphaFoldDB" id="A0A5K7XLP8"/>
<sequence length="56" mass="6407">MATRGDDFGIESRKSNEKPDSWRKVLENSYAAQSAQPVVQAPKTGEAVRFHHREHR</sequence>
<name>A0A5K7XLP8_9BACT</name>
<protein>
    <submittedName>
        <fullName evidence="2">Uncharacterized protein</fullName>
    </submittedName>
</protein>
<feature type="region of interest" description="Disordered" evidence="1">
    <location>
        <begin position="33"/>
        <end position="56"/>
    </location>
</feature>
<keyword evidence="3" id="KW-1185">Reference proteome</keyword>
<reference evidence="3" key="1">
    <citation type="submission" date="2019-10" db="EMBL/GenBank/DDBJ databases">
        <title>Lacipirellula parvula gen. nov., sp. nov., representing a lineage of planctomycetes widespread in freshwater anoxic habitats, and description of the family Lacipirellulaceae.</title>
        <authorList>
            <person name="Dedysh S.N."/>
            <person name="Kulichevskaya I.S."/>
            <person name="Beletsky A.V."/>
            <person name="Rakitin A.L."/>
            <person name="Mardanov A.V."/>
            <person name="Ivanova A.A."/>
            <person name="Saltykova V.X."/>
            <person name="Rijpstra W.I.C."/>
            <person name="Sinninghe Damste J.S."/>
            <person name="Ravin N.V."/>
        </authorList>
    </citation>
    <scope>NUCLEOTIDE SEQUENCE [LARGE SCALE GENOMIC DNA]</scope>
    <source>
        <strain evidence="3">PX69</strain>
    </source>
</reference>
<evidence type="ECO:0000256" key="1">
    <source>
        <dbReference type="SAM" id="MobiDB-lite"/>
    </source>
</evidence>
<accession>A0A5K7XLP8</accession>
<evidence type="ECO:0000313" key="3">
    <source>
        <dbReference type="Proteomes" id="UP000326837"/>
    </source>
</evidence>
<gene>
    <name evidence="2" type="ORF">PLANPX_5045</name>
</gene>